<dbReference type="PANTHER" id="PTHR30086:SF20">
    <property type="entry name" value="ARGININE EXPORTER PROTEIN ARGO-RELATED"/>
    <property type="match status" value="1"/>
</dbReference>
<dbReference type="Proteomes" id="UP001597344">
    <property type="component" value="Unassembled WGS sequence"/>
</dbReference>
<dbReference type="Pfam" id="PF01810">
    <property type="entry name" value="LysE"/>
    <property type="match status" value="1"/>
</dbReference>
<evidence type="ECO:0000256" key="2">
    <source>
        <dbReference type="ARBA" id="ARBA00022475"/>
    </source>
</evidence>
<evidence type="ECO:0000256" key="6">
    <source>
        <dbReference type="SAM" id="Phobius"/>
    </source>
</evidence>
<keyword evidence="4 6" id="KW-1133">Transmembrane helix</keyword>
<keyword evidence="8" id="KW-1185">Reference proteome</keyword>
<evidence type="ECO:0000313" key="7">
    <source>
        <dbReference type="EMBL" id="MFD2188260.1"/>
    </source>
</evidence>
<proteinExistence type="predicted"/>
<comment type="caution">
    <text evidence="7">The sequence shown here is derived from an EMBL/GenBank/DDBJ whole genome shotgun (WGS) entry which is preliminary data.</text>
</comment>
<evidence type="ECO:0000256" key="5">
    <source>
        <dbReference type="ARBA" id="ARBA00023136"/>
    </source>
</evidence>
<evidence type="ECO:0000256" key="3">
    <source>
        <dbReference type="ARBA" id="ARBA00022692"/>
    </source>
</evidence>
<gene>
    <name evidence="7" type="ORF">ACFSJT_15760</name>
</gene>
<feature type="transmembrane region" description="Helical" evidence="6">
    <location>
        <begin position="108"/>
        <end position="129"/>
    </location>
</feature>
<comment type="subcellular location">
    <subcellularLocation>
        <location evidence="1">Cell membrane</location>
        <topology evidence="1">Multi-pass membrane protein</topology>
    </subcellularLocation>
</comment>
<organism evidence="7 8">
    <name type="scientific">Aquimarina celericrescens</name>
    <dbReference type="NCBI Taxonomy" id="1964542"/>
    <lineage>
        <taxon>Bacteria</taxon>
        <taxon>Pseudomonadati</taxon>
        <taxon>Bacteroidota</taxon>
        <taxon>Flavobacteriia</taxon>
        <taxon>Flavobacteriales</taxon>
        <taxon>Flavobacteriaceae</taxon>
        <taxon>Aquimarina</taxon>
    </lineage>
</organism>
<feature type="transmembrane region" description="Helical" evidence="6">
    <location>
        <begin position="141"/>
        <end position="163"/>
    </location>
</feature>
<keyword evidence="5 6" id="KW-0472">Membrane</keyword>
<evidence type="ECO:0000256" key="1">
    <source>
        <dbReference type="ARBA" id="ARBA00004651"/>
    </source>
</evidence>
<dbReference type="EMBL" id="JBHUHY010000016">
    <property type="protein sequence ID" value="MFD2188260.1"/>
    <property type="molecule type" value="Genomic_DNA"/>
</dbReference>
<reference evidence="8" key="1">
    <citation type="journal article" date="2019" name="Int. J. Syst. Evol. Microbiol.">
        <title>The Global Catalogue of Microorganisms (GCM) 10K type strain sequencing project: providing services to taxonomists for standard genome sequencing and annotation.</title>
        <authorList>
            <consortium name="The Broad Institute Genomics Platform"/>
            <consortium name="The Broad Institute Genome Sequencing Center for Infectious Disease"/>
            <person name="Wu L."/>
            <person name="Ma J."/>
        </authorList>
    </citation>
    <scope>NUCLEOTIDE SEQUENCE [LARGE SCALE GENOMIC DNA]</scope>
    <source>
        <strain evidence="8">DT92</strain>
    </source>
</reference>
<protein>
    <submittedName>
        <fullName evidence="7">LysE family translocator</fullName>
    </submittedName>
</protein>
<feature type="transmembrane region" description="Helical" evidence="6">
    <location>
        <begin position="6"/>
        <end position="25"/>
    </location>
</feature>
<evidence type="ECO:0000313" key="8">
    <source>
        <dbReference type="Proteomes" id="UP001597344"/>
    </source>
</evidence>
<feature type="transmembrane region" description="Helical" evidence="6">
    <location>
        <begin position="175"/>
        <end position="199"/>
    </location>
</feature>
<keyword evidence="2" id="KW-1003">Cell membrane</keyword>
<feature type="transmembrane region" description="Helical" evidence="6">
    <location>
        <begin position="70"/>
        <end position="88"/>
    </location>
</feature>
<accession>A0ABW5B089</accession>
<keyword evidence="3 6" id="KW-0812">Transmembrane</keyword>
<name>A0ABW5B089_9FLAO</name>
<dbReference type="InterPro" id="IPR001123">
    <property type="entry name" value="LeuE-type"/>
</dbReference>
<evidence type="ECO:0000256" key="4">
    <source>
        <dbReference type="ARBA" id="ARBA00022989"/>
    </source>
</evidence>
<dbReference type="PANTHER" id="PTHR30086">
    <property type="entry name" value="ARGININE EXPORTER PROTEIN ARGO"/>
    <property type="match status" value="1"/>
</dbReference>
<feature type="transmembrane region" description="Helical" evidence="6">
    <location>
        <begin position="37"/>
        <end position="58"/>
    </location>
</feature>
<dbReference type="RefSeq" id="WP_378321285.1">
    <property type="nucleotide sequence ID" value="NZ_JBHUHY010000016.1"/>
</dbReference>
<sequence length="201" mass="22719">MSFLEGYGIGLGMIIFIGPVFFLLLNSSLQYGKKAGLAVALGIIFSDFICVGLCYYGLSSFINIEKNEFLIGSIGSVIVFGLGVNYLIKKIIITTNISINTRNLRTFFLKGFSVNFFNPFVFAVWIGVYNYGKHKYSSTESLLVFIFAVLMGIFTTDVLKVFLSEKLKKFISPKRLILFFRITGILLIVLAFKLLYLVWHY</sequence>